<dbReference type="InterPro" id="IPR046953">
    <property type="entry name" value="Spore_GerAC-like_C"/>
</dbReference>
<dbReference type="Gene3D" id="3.30.300.210">
    <property type="entry name" value="Nutrient germinant receptor protein C, domain 3"/>
    <property type="match status" value="1"/>
</dbReference>
<evidence type="ECO:0000259" key="10">
    <source>
        <dbReference type="Pfam" id="PF25198"/>
    </source>
</evidence>
<keyword evidence="3" id="KW-0309">Germination</keyword>
<organism evidence="11 12">
    <name type="scientific">Priestia megaterium (strain WSH-002)</name>
    <name type="common">Bacillus megaterium</name>
    <dbReference type="NCBI Taxonomy" id="1006007"/>
    <lineage>
        <taxon>Bacteria</taxon>
        <taxon>Bacillati</taxon>
        <taxon>Bacillota</taxon>
        <taxon>Bacilli</taxon>
        <taxon>Bacillales</taxon>
        <taxon>Bacillaceae</taxon>
        <taxon>Priestia</taxon>
    </lineage>
</organism>
<comment type="similarity">
    <text evidence="2">Belongs to the GerABKC lipoprotein family.</text>
</comment>
<dbReference type="InterPro" id="IPR057336">
    <property type="entry name" value="GerAC_N"/>
</dbReference>
<feature type="chain" id="PRO_5039336787" evidence="8">
    <location>
        <begin position="25"/>
        <end position="409"/>
    </location>
</feature>
<comment type="subcellular location">
    <subcellularLocation>
        <location evidence="1">Membrane</location>
        <topology evidence="1">Lipid-anchor</topology>
    </subcellularLocation>
</comment>
<sequence>MMRKGLLCTVMAFTICFLSSCWSSKELTDLAIVAAMGIDKTKDGQYQITLQIINPGNVAGGLQGGGGGTQSPSVSVYGAKGANLVEASRRASSTVSRRLYYAHTNLIVIGESLARTEGIDVIIDAIDRDPEFRITSDMVIANGVKASSFVKSLTPIDKIPANKVLKTLELTEQKWGEHMKVSAQEVMKNLESPGSQALMSGFGIRGSAQKAQTLQNLQQTAPESTLRAEGLGMFKDGRLITFLYGKKARGVMWLRDKVQGTDVNISWKDKKKAIAYQVVRQRTNVSANMVNGKPKMIVRTRVEGDIGEMEVPVDIKNPFVILDIEKKIEAAIENEIKEAFAFAQKKQTDVVGFGEVVHENYPRQWKRLQHEWSDVYFPEVEMDVKVEAYVRRAGLRNKSFMSDAVKQRQ</sequence>
<evidence type="ECO:0000256" key="2">
    <source>
        <dbReference type="ARBA" id="ARBA00007886"/>
    </source>
</evidence>
<dbReference type="PANTHER" id="PTHR35789">
    <property type="entry name" value="SPORE GERMINATION PROTEIN B3"/>
    <property type="match status" value="1"/>
</dbReference>
<feature type="domain" description="Spore germination GerAC-like C-terminal" evidence="9">
    <location>
        <begin position="229"/>
        <end position="394"/>
    </location>
</feature>
<keyword evidence="5" id="KW-0472">Membrane</keyword>
<keyword evidence="4 8" id="KW-0732">Signal</keyword>
<dbReference type="Gene3D" id="6.20.190.10">
    <property type="entry name" value="Nutrient germinant receptor protein C, domain 1"/>
    <property type="match status" value="1"/>
</dbReference>
<evidence type="ECO:0000256" key="3">
    <source>
        <dbReference type="ARBA" id="ARBA00022544"/>
    </source>
</evidence>
<proteinExistence type="inferred from homology"/>
<dbReference type="EMBL" id="CP003017">
    <property type="protein sequence ID" value="AEN88214.1"/>
    <property type="molecule type" value="Genomic_DNA"/>
</dbReference>
<keyword evidence="6" id="KW-0564">Palmitate</keyword>
<evidence type="ECO:0000313" key="12">
    <source>
        <dbReference type="Proteomes" id="UP000001283"/>
    </source>
</evidence>
<feature type="domain" description="Spore germination protein N-terminal" evidence="10">
    <location>
        <begin position="24"/>
        <end position="199"/>
    </location>
</feature>
<dbReference type="KEGG" id="bmh:BMWSH_1330"/>
<dbReference type="Pfam" id="PF05504">
    <property type="entry name" value="Spore_GerAC"/>
    <property type="match status" value="1"/>
</dbReference>
<protein>
    <submittedName>
        <fullName evidence="11">Germination protein</fullName>
    </submittedName>
</protein>
<dbReference type="Proteomes" id="UP000001283">
    <property type="component" value="Chromosome"/>
</dbReference>
<dbReference type="NCBIfam" id="TIGR02887">
    <property type="entry name" value="spore_ger_x_C"/>
    <property type="match status" value="1"/>
</dbReference>
<dbReference type="GO" id="GO:0009847">
    <property type="term" value="P:spore germination"/>
    <property type="evidence" value="ECO:0007669"/>
    <property type="project" value="InterPro"/>
</dbReference>
<dbReference type="GO" id="GO:0016020">
    <property type="term" value="C:membrane"/>
    <property type="evidence" value="ECO:0007669"/>
    <property type="project" value="UniProtKB-SubCell"/>
</dbReference>
<gene>
    <name evidence="11" type="ORF">BMWSH_1330</name>
</gene>
<evidence type="ECO:0000256" key="7">
    <source>
        <dbReference type="ARBA" id="ARBA00023288"/>
    </source>
</evidence>
<feature type="signal peptide" evidence="8">
    <location>
        <begin position="1"/>
        <end position="24"/>
    </location>
</feature>
<dbReference type="Pfam" id="PF25198">
    <property type="entry name" value="Spore_GerAC_N"/>
    <property type="match status" value="1"/>
</dbReference>
<accession>A0A8D3WZB6</accession>
<keyword evidence="7" id="KW-0449">Lipoprotein</keyword>
<dbReference type="PROSITE" id="PS51257">
    <property type="entry name" value="PROKAR_LIPOPROTEIN"/>
    <property type="match status" value="1"/>
</dbReference>
<name>A0A8D3WZB6_PRIMW</name>
<evidence type="ECO:0000256" key="4">
    <source>
        <dbReference type="ARBA" id="ARBA00022729"/>
    </source>
</evidence>
<evidence type="ECO:0000256" key="5">
    <source>
        <dbReference type="ARBA" id="ARBA00023136"/>
    </source>
</evidence>
<dbReference type="AlphaFoldDB" id="A0A8D3WZB6"/>
<dbReference type="InterPro" id="IPR038501">
    <property type="entry name" value="Spore_GerAC_C_sf"/>
</dbReference>
<evidence type="ECO:0000259" key="9">
    <source>
        <dbReference type="Pfam" id="PF05504"/>
    </source>
</evidence>
<dbReference type="RefSeq" id="WP_014458677.1">
    <property type="nucleotide sequence ID" value="NC_017138.1"/>
</dbReference>
<evidence type="ECO:0000256" key="8">
    <source>
        <dbReference type="SAM" id="SignalP"/>
    </source>
</evidence>
<reference evidence="11 12" key="1">
    <citation type="journal article" date="2011" name="J. Bacteriol.">
        <title>Complete genome sequence of the industrial strain Bacillus megaterium WSH-002.</title>
        <authorList>
            <person name="Liu L."/>
            <person name="Li Y."/>
            <person name="Zhang J."/>
            <person name="Zou W."/>
            <person name="Zhou Z."/>
            <person name="Liu J."/>
            <person name="Li X."/>
            <person name="Wang L."/>
            <person name="Chen J."/>
        </authorList>
    </citation>
    <scope>NUCLEOTIDE SEQUENCE [LARGE SCALE GENOMIC DNA]</scope>
    <source>
        <strain evidence="11 12">WSH-002</strain>
    </source>
</reference>
<evidence type="ECO:0000256" key="6">
    <source>
        <dbReference type="ARBA" id="ARBA00023139"/>
    </source>
</evidence>
<evidence type="ECO:0000313" key="11">
    <source>
        <dbReference type="EMBL" id="AEN88214.1"/>
    </source>
</evidence>
<evidence type="ECO:0000256" key="1">
    <source>
        <dbReference type="ARBA" id="ARBA00004635"/>
    </source>
</evidence>
<dbReference type="InterPro" id="IPR008844">
    <property type="entry name" value="Spore_GerAC-like"/>
</dbReference>
<dbReference type="PANTHER" id="PTHR35789:SF1">
    <property type="entry name" value="SPORE GERMINATION PROTEIN B3"/>
    <property type="match status" value="1"/>
</dbReference>